<dbReference type="Gene3D" id="3.40.430.10">
    <property type="entry name" value="Dihydrofolate Reductase, subunit A"/>
    <property type="match status" value="1"/>
</dbReference>
<dbReference type="InterPro" id="IPR012259">
    <property type="entry name" value="DHFR"/>
</dbReference>
<dbReference type="PANTHER" id="PTHR48069">
    <property type="entry name" value="DIHYDROFOLATE REDUCTASE"/>
    <property type="match status" value="1"/>
</dbReference>
<dbReference type="CDD" id="cd00209">
    <property type="entry name" value="DHFR"/>
    <property type="match status" value="1"/>
</dbReference>
<dbReference type="GO" id="GO:0046654">
    <property type="term" value="P:tetrahydrofolate biosynthetic process"/>
    <property type="evidence" value="ECO:0007669"/>
    <property type="project" value="InterPro"/>
</dbReference>
<dbReference type="EC" id="1.5.1.3" evidence="3"/>
<sequence length="172" mass="19830">MNLIVAADKNWGIGNRGDLLVRIPADHKMFRQETVGKVVVLGRKTMDTFPGGRPLKDRTNIVLTKNPSYQNGDAVTVHSLEELLETLKAYDSRDVYVIGGTSVYEQLLPWCDTAHVTRIDHVYEADARFPDLDRDPEWEITADSDEQYYFDLTYRFVKYERKKSFPARSLEL</sequence>
<reference evidence="8" key="1">
    <citation type="journal article" date="2021" name="PeerJ">
        <title>Extensive microbial diversity within the chicken gut microbiome revealed by metagenomics and culture.</title>
        <authorList>
            <person name="Gilroy R."/>
            <person name="Ravi A."/>
            <person name="Getino M."/>
            <person name="Pursley I."/>
            <person name="Horton D.L."/>
            <person name="Alikhan N.F."/>
            <person name="Baker D."/>
            <person name="Gharbi K."/>
            <person name="Hall N."/>
            <person name="Watson M."/>
            <person name="Adriaenssens E.M."/>
            <person name="Foster-Nyarko E."/>
            <person name="Jarju S."/>
            <person name="Secka A."/>
            <person name="Antonio M."/>
            <person name="Oren A."/>
            <person name="Chaudhuri R.R."/>
            <person name="La Ragione R."/>
            <person name="Hildebrand F."/>
            <person name="Pallen M.J."/>
        </authorList>
    </citation>
    <scope>NUCLEOTIDE SEQUENCE</scope>
    <source>
        <strain evidence="8">USAMLcec3-2134</strain>
    </source>
</reference>
<dbReference type="AlphaFoldDB" id="A0A9D2SDN8"/>
<keyword evidence="5" id="KW-0521">NADP</keyword>
<keyword evidence="4" id="KW-0554">One-carbon metabolism</keyword>
<evidence type="ECO:0000256" key="5">
    <source>
        <dbReference type="ARBA" id="ARBA00022857"/>
    </source>
</evidence>
<gene>
    <name evidence="8" type="ORF">H9763_06795</name>
</gene>
<evidence type="ECO:0000256" key="3">
    <source>
        <dbReference type="ARBA" id="ARBA00012856"/>
    </source>
</evidence>
<dbReference type="SUPFAM" id="SSF53597">
    <property type="entry name" value="Dihydrofolate reductase-like"/>
    <property type="match status" value="1"/>
</dbReference>
<comment type="caution">
    <text evidence="8">The sequence shown here is derived from an EMBL/GenBank/DDBJ whole genome shotgun (WGS) entry which is preliminary data.</text>
</comment>
<comment type="similarity">
    <text evidence="2">Belongs to the dihydrofolate reductase family.</text>
</comment>
<reference evidence="8" key="2">
    <citation type="submission" date="2021-04" db="EMBL/GenBank/DDBJ databases">
        <authorList>
            <person name="Gilroy R."/>
        </authorList>
    </citation>
    <scope>NUCLEOTIDE SEQUENCE</scope>
    <source>
        <strain evidence="8">USAMLcec3-2134</strain>
    </source>
</reference>
<evidence type="ECO:0000256" key="1">
    <source>
        <dbReference type="ARBA" id="ARBA00004903"/>
    </source>
</evidence>
<organism evidence="8 9">
    <name type="scientific">Candidatus Eisenbergiella merdigallinarum</name>
    <dbReference type="NCBI Taxonomy" id="2838552"/>
    <lineage>
        <taxon>Bacteria</taxon>
        <taxon>Bacillati</taxon>
        <taxon>Bacillota</taxon>
        <taxon>Clostridia</taxon>
        <taxon>Lachnospirales</taxon>
        <taxon>Lachnospiraceae</taxon>
        <taxon>Eisenbergiella</taxon>
    </lineage>
</organism>
<dbReference type="Proteomes" id="UP000886883">
    <property type="component" value="Unassembled WGS sequence"/>
</dbReference>
<name>A0A9D2SDN8_9FIRM</name>
<dbReference type="Pfam" id="PF00186">
    <property type="entry name" value="DHFR_1"/>
    <property type="match status" value="1"/>
</dbReference>
<evidence type="ECO:0000259" key="7">
    <source>
        <dbReference type="PROSITE" id="PS51330"/>
    </source>
</evidence>
<accession>A0A9D2SDN8</accession>
<dbReference type="PANTHER" id="PTHR48069:SF3">
    <property type="entry name" value="DIHYDROFOLATE REDUCTASE"/>
    <property type="match status" value="1"/>
</dbReference>
<protein>
    <recommendedName>
        <fullName evidence="3">dihydrofolate reductase</fullName>
        <ecNumber evidence="3">1.5.1.3</ecNumber>
    </recommendedName>
</protein>
<evidence type="ECO:0000256" key="2">
    <source>
        <dbReference type="ARBA" id="ARBA00009539"/>
    </source>
</evidence>
<dbReference type="EMBL" id="DWXE01000023">
    <property type="protein sequence ID" value="HJB91163.1"/>
    <property type="molecule type" value="Genomic_DNA"/>
</dbReference>
<dbReference type="InterPro" id="IPR024072">
    <property type="entry name" value="DHFR-like_dom_sf"/>
</dbReference>
<evidence type="ECO:0000313" key="8">
    <source>
        <dbReference type="EMBL" id="HJB91163.1"/>
    </source>
</evidence>
<dbReference type="GO" id="GO:0006730">
    <property type="term" value="P:one-carbon metabolic process"/>
    <property type="evidence" value="ECO:0007669"/>
    <property type="project" value="UniProtKB-KW"/>
</dbReference>
<proteinExistence type="inferred from homology"/>
<dbReference type="PROSITE" id="PS51330">
    <property type="entry name" value="DHFR_2"/>
    <property type="match status" value="1"/>
</dbReference>
<evidence type="ECO:0000313" key="9">
    <source>
        <dbReference type="Proteomes" id="UP000886883"/>
    </source>
</evidence>
<dbReference type="GO" id="GO:0046452">
    <property type="term" value="P:dihydrofolate metabolic process"/>
    <property type="evidence" value="ECO:0007669"/>
    <property type="project" value="TreeGrafter"/>
</dbReference>
<keyword evidence="6" id="KW-0560">Oxidoreductase</keyword>
<feature type="domain" description="DHFR" evidence="7">
    <location>
        <begin position="1"/>
        <end position="161"/>
    </location>
</feature>
<dbReference type="GO" id="GO:0004146">
    <property type="term" value="F:dihydrofolate reductase activity"/>
    <property type="evidence" value="ECO:0007669"/>
    <property type="project" value="UniProtKB-EC"/>
</dbReference>
<dbReference type="GO" id="GO:0050661">
    <property type="term" value="F:NADP binding"/>
    <property type="evidence" value="ECO:0007669"/>
    <property type="project" value="InterPro"/>
</dbReference>
<dbReference type="PRINTS" id="PR00070">
    <property type="entry name" value="DHFR"/>
</dbReference>
<evidence type="ECO:0000256" key="4">
    <source>
        <dbReference type="ARBA" id="ARBA00022563"/>
    </source>
</evidence>
<dbReference type="InterPro" id="IPR001796">
    <property type="entry name" value="DHFR_dom"/>
</dbReference>
<dbReference type="GO" id="GO:0046655">
    <property type="term" value="P:folic acid metabolic process"/>
    <property type="evidence" value="ECO:0007669"/>
    <property type="project" value="TreeGrafter"/>
</dbReference>
<evidence type="ECO:0000256" key="6">
    <source>
        <dbReference type="ARBA" id="ARBA00023002"/>
    </source>
</evidence>
<comment type="pathway">
    <text evidence="1">Cofactor biosynthesis; tetrahydrofolate biosynthesis; 5,6,7,8-tetrahydrofolate from 7,8-dihydrofolate: step 1/1.</text>
</comment>